<dbReference type="GO" id="GO:0009102">
    <property type="term" value="P:biotin biosynthetic process"/>
    <property type="evidence" value="ECO:0007669"/>
    <property type="project" value="UniProtKB-UniRule"/>
</dbReference>
<dbReference type="Pfam" id="PF13500">
    <property type="entry name" value="AAA_26"/>
    <property type="match status" value="1"/>
</dbReference>
<dbReference type="PANTHER" id="PTHR43210">
    <property type="entry name" value="DETHIOBIOTIN SYNTHETASE"/>
    <property type="match status" value="1"/>
</dbReference>
<keyword evidence="6 9" id="KW-0067">ATP-binding</keyword>
<comment type="subcellular location">
    <subcellularLocation>
        <location evidence="9">Cytoplasm</location>
    </subcellularLocation>
</comment>
<feature type="binding site" evidence="9">
    <location>
        <begin position="129"/>
        <end position="132"/>
    </location>
    <ligand>
        <name>ATP</name>
        <dbReference type="ChEBI" id="CHEBI:30616"/>
    </ligand>
</feature>
<feature type="binding site" evidence="9">
    <location>
        <position position="65"/>
    </location>
    <ligand>
        <name>ATP</name>
        <dbReference type="ChEBI" id="CHEBI:30616"/>
    </ligand>
</feature>
<comment type="catalytic activity">
    <reaction evidence="9">
        <text>(7R,8S)-7,8-diammoniononanoate + CO2 + ATP = (4R,5S)-dethiobiotin + ADP + phosphate + 3 H(+)</text>
        <dbReference type="Rhea" id="RHEA:15805"/>
        <dbReference type="ChEBI" id="CHEBI:15378"/>
        <dbReference type="ChEBI" id="CHEBI:16526"/>
        <dbReference type="ChEBI" id="CHEBI:30616"/>
        <dbReference type="ChEBI" id="CHEBI:43474"/>
        <dbReference type="ChEBI" id="CHEBI:149469"/>
        <dbReference type="ChEBI" id="CHEBI:149473"/>
        <dbReference type="ChEBI" id="CHEBI:456216"/>
        <dbReference type="EC" id="6.3.3.3"/>
    </reaction>
</comment>
<dbReference type="InterPro" id="IPR004472">
    <property type="entry name" value="DTB_synth_BioD"/>
</dbReference>
<name>H0UPV4_9BACT</name>
<dbReference type="HAMAP" id="MF_00336">
    <property type="entry name" value="BioD"/>
    <property type="match status" value="1"/>
</dbReference>
<reference evidence="10 11" key="1">
    <citation type="submission" date="2011-10" db="EMBL/GenBank/DDBJ databases">
        <title>The Noncontiguous Finished genome of Thermanaerovibrio velox DSM 12556.</title>
        <authorList>
            <consortium name="US DOE Joint Genome Institute (JGI-PGF)"/>
            <person name="Lucas S."/>
            <person name="Copeland A."/>
            <person name="Lapidus A."/>
            <person name="Glavina del Rio T."/>
            <person name="Dalin E."/>
            <person name="Tice H."/>
            <person name="Bruce D."/>
            <person name="Goodwin L."/>
            <person name="Pitluck S."/>
            <person name="Peters L."/>
            <person name="Mikhailova N."/>
            <person name="Teshima H."/>
            <person name="Kyrpides N."/>
            <person name="Mavromatis K."/>
            <person name="Ivanova N."/>
            <person name="Markowitz V."/>
            <person name="Cheng J.-F."/>
            <person name="Hugenholtz P."/>
            <person name="Woyke T."/>
            <person name="Wu D."/>
            <person name="Spring S."/>
            <person name="Brambilla E.-M."/>
            <person name="Klenk H.-P."/>
            <person name="Eisen J.A."/>
        </authorList>
    </citation>
    <scope>NUCLEOTIDE SEQUENCE [LARGE SCALE GENOMIC DNA]</scope>
    <source>
        <strain evidence="10 11">DSM 12556</strain>
    </source>
</reference>
<comment type="pathway">
    <text evidence="9">Cofactor biosynthesis; biotin biosynthesis; biotin from 7,8-diaminononanoate: step 1/2.</text>
</comment>
<evidence type="ECO:0000256" key="3">
    <source>
        <dbReference type="ARBA" id="ARBA00022723"/>
    </source>
</evidence>
<dbReference type="UniPathway" id="UPA00078">
    <property type="reaction ID" value="UER00161"/>
</dbReference>
<dbReference type="HOGENOM" id="CLU_072551_3_0_0"/>
<evidence type="ECO:0000256" key="1">
    <source>
        <dbReference type="ARBA" id="ARBA00022490"/>
    </source>
</evidence>
<dbReference type="GO" id="GO:0005524">
    <property type="term" value="F:ATP binding"/>
    <property type="evidence" value="ECO:0007669"/>
    <property type="project" value="UniProtKB-UniRule"/>
</dbReference>
<evidence type="ECO:0000256" key="8">
    <source>
        <dbReference type="ARBA" id="ARBA00047386"/>
    </source>
</evidence>
<feature type="binding site" evidence="9">
    <location>
        <position position="129"/>
    </location>
    <ligand>
        <name>Mg(2+)</name>
        <dbReference type="ChEBI" id="CHEBI:18420"/>
    </ligand>
</feature>
<proteinExistence type="inferred from homology"/>
<feature type="binding site" evidence="9">
    <location>
        <begin position="189"/>
        <end position="190"/>
    </location>
    <ligand>
        <name>ATP</name>
        <dbReference type="ChEBI" id="CHEBI:30616"/>
    </ligand>
</feature>
<comment type="cofactor">
    <cofactor evidence="9">
        <name>Mg(2+)</name>
        <dbReference type="ChEBI" id="CHEBI:18420"/>
    </cofactor>
</comment>
<evidence type="ECO:0000256" key="6">
    <source>
        <dbReference type="ARBA" id="ARBA00022840"/>
    </source>
</evidence>
<dbReference type="EMBL" id="CM001377">
    <property type="protein sequence ID" value="EHM10663.1"/>
    <property type="molecule type" value="Genomic_DNA"/>
</dbReference>
<evidence type="ECO:0000256" key="2">
    <source>
        <dbReference type="ARBA" id="ARBA00022598"/>
    </source>
</evidence>
<feature type="active site" evidence="9">
    <location>
        <position position="48"/>
    </location>
</feature>
<dbReference type="EC" id="6.3.3.3" evidence="9"/>
<evidence type="ECO:0000256" key="4">
    <source>
        <dbReference type="ARBA" id="ARBA00022741"/>
    </source>
</evidence>
<evidence type="ECO:0000313" key="10">
    <source>
        <dbReference type="EMBL" id="EHM10663.1"/>
    </source>
</evidence>
<comment type="subunit">
    <text evidence="9">Homodimer.</text>
</comment>
<feature type="binding site" evidence="9">
    <location>
        <position position="65"/>
    </location>
    <ligand>
        <name>Mg(2+)</name>
        <dbReference type="ChEBI" id="CHEBI:18420"/>
    </ligand>
</feature>
<dbReference type="STRING" id="926567.TheveDRAFT_1545"/>
<dbReference type="PANTHER" id="PTHR43210:SF2">
    <property type="entry name" value="ATP-DEPENDENT DETHIOBIOTIN SYNTHETASE BIOD 2"/>
    <property type="match status" value="1"/>
</dbReference>
<dbReference type="RefSeq" id="WP_006584158.1">
    <property type="nucleotide sequence ID" value="NZ_CM001377.1"/>
</dbReference>
<dbReference type="Proteomes" id="UP000005730">
    <property type="component" value="Chromosome"/>
</dbReference>
<gene>
    <name evidence="9" type="primary">bioD</name>
    <name evidence="10" type="ORF">TheveDRAFT_1545</name>
</gene>
<dbReference type="CDD" id="cd03109">
    <property type="entry name" value="DTBS"/>
    <property type="match status" value="1"/>
</dbReference>
<comment type="similarity">
    <text evidence="9">Belongs to the dethiobiotin synthetase family.</text>
</comment>
<protein>
    <recommendedName>
        <fullName evidence="9">ATP-dependent dethiobiotin synthetase BioD</fullName>
        <ecNumber evidence="9">6.3.3.3</ecNumber>
    </recommendedName>
    <alternativeName>
        <fullName evidence="9">DTB synthetase</fullName>
        <shortName evidence="9">DTBS</shortName>
    </alternativeName>
    <alternativeName>
        <fullName evidence="9">Dethiobiotin synthase</fullName>
    </alternativeName>
</protein>
<feature type="binding site" evidence="9">
    <location>
        <position position="27"/>
    </location>
    <ligand>
        <name>Mg(2+)</name>
        <dbReference type="ChEBI" id="CHEBI:18420"/>
    </ligand>
</feature>
<comment type="caution">
    <text evidence="9">Lacks conserved residue(s) required for the propagation of feature annotation.</text>
</comment>
<evidence type="ECO:0000256" key="9">
    <source>
        <dbReference type="HAMAP-Rule" id="MF_00336"/>
    </source>
</evidence>
<comment type="function">
    <text evidence="9">Catalyzes a mechanistically unusual reaction, the ATP-dependent insertion of CO2 between the N7 and N8 nitrogen atoms of 7,8-diaminopelargonic acid (DAPA, also called 7,8-diammoniononanoate) to form a ureido ring.</text>
</comment>
<keyword evidence="4 9" id="KW-0547">Nucleotide-binding</keyword>
<evidence type="ECO:0000313" key="11">
    <source>
        <dbReference type="Proteomes" id="UP000005730"/>
    </source>
</evidence>
<keyword evidence="3 9" id="KW-0479">Metal-binding</keyword>
<dbReference type="PIRSF" id="PIRSF006755">
    <property type="entry name" value="DTB_synth"/>
    <property type="match status" value="1"/>
</dbReference>
<dbReference type="AlphaFoldDB" id="H0UPV4"/>
<sequence>MSRLSSPPFSGADGFWVLGTGTDVGKTAVSSALVRGLRELDLPCGYFKPVATGAVDRMGTLVGEDPETVVSAAGLEDAPSDLTGLLFKLPASPHLAAAQEGRSIGEAEERLALEKLWVLLGRYRPVLLEGAGGVAVPLGDGTFISHWVARWGMPAVLVSPSGLGALSHLWTALFFLRSLGVPVPLVILNRFDQSSLIHRDNRDWVRRNCGVEVMTVPDCPDGPVLLGREQLLTFAEVMGFGLSC</sequence>
<evidence type="ECO:0000256" key="7">
    <source>
        <dbReference type="ARBA" id="ARBA00022842"/>
    </source>
</evidence>
<dbReference type="Gene3D" id="3.40.50.300">
    <property type="entry name" value="P-loop containing nucleotide triphosphate hydrolases"/>
    <property type="match status" value="1"/>
</dbReference>
<keyword evidence="7 9" id="KW-0460">Magnesium</keyword>
<dbReference type="InterPro" id="IPR027417">
    <property type="entry name" value="P-loop_NTPase"/>
</dbReference>
<dbReference type="eggNOG" id="COG0132">
    <property type="taxonomic scope" value="Bacteria"/>
</dbReference>
<dbReference type="OrthoDB" id="9802097at2"/>
<dbReference type="GO" id="GO:0000287">
    <property type="term" value="F:magnesium ion binding"/>
    <property type="evidence" value="ECO:0007669"/>
    <property type="project" value="UniProtKB-UniRule"/>
</dbReference>
<organism evidence="10 11">
    <name type="scientific">Thermanaerovibrio velox DSM 12556</name>
    <dbReference type="NCBI Taxonomy" id="926567"/>
    <lineage>
        <taxon>Bacteria</taxon>
        <taxon>Thermotogati</taxon>
        <taxon>Synergistota</taxon>
        <taxon>Synergistia</taxon>
        <taxon>Synergistales</taxon>
        <taxon>Synergistaceae</taxon>
        <taxon>Thermanaerovibrio</taxon>
    </lineage>
</organism>
<dbReference type="NCBIfam" id="TIGR00347">
    <property type="entry name" value="bioD"/>
    <property type="match status" value="1"/>
</dbReference>
<comment type="catalytic activity">
    <reaction evidence="8">
        <text>(7R,8S)-8-amino-7-(carboxyamino)nonanoate + ATP = (4R,5S)-dethiobiotin + ADP + phosphate + H(+)</text>
        <dbReference type="Rhea" id="RHEA:63684"/>
        <dbReference type="ChEBI" id="CHEBI:15378"/>
        <dbReference type="ChEBI" id="CHEBI:30616"/>
        <dbReference type="ChEBI" id="CHEBI:43474"/>
        <dbReference type="ChEBI" id="CHEBI:149470"/>
        <dbReference type="ChEBI" id="CHEBI:149473"/>
        <dbReference type="ChEBI" id="CHEBI:456216"/>
    </reaction>
</comment>
<dbReference type="GO" id="GO:0004141">
    <property type="term" value="F:dethiobiotin synthase activity"/>
    <property type="evidence" value="ECO:0007669"/>
    <property type="project" value="UniProtKB-UniRule"/>
</dbReference>
<evidence type="ECO:0000256" key="5">
    <source>
        <dbReference type="ARBA" id="ARBA00022756"/>
    </source>
</evidence>
<keyword evidence="2 9" id="KW-0436">Ligase</keyword>
<feature type="binding site" evidence="9">
    <location>
        <position position="52"/>
    </location>
    <ligand>
        <name>substrate</name>
    </ligand>
</feature>
<keyword evidence="1 9" id="KW-0963">Cytoplasm</keyword>
<dbReference type="SUPFAM" id="SSF52540">
    <property type="entry name" value="P-loop containing nucleoside triphosphate hydrolases"/>
    <property type="match status" value="1"/>
</dbReference>
<accession>H0UPV4</accession>
<keyword evidence="5 9" id="KW-0093">Biotin biosynthesis</keyword>
<keyword evidence="11" id="KW-1185">Reference proteome</keyword>
<dbReference type="GO" id="GO:0005829">
    <property type="term" value="C:cytosol"/>
    <property type="evidence" value="ECO:0007669"/>
    <property type="project" value="TreeGrafter"/>
</dbReference>